<reference evidence="3" key="1">
    <citation type="journal article" date="2016" name="Nat. Genet.">
        <title>The genome sequences of Arachis duranensis and Arachis ipaensis, the diploid ancestors of cultivated peanut.</title>
        <authorList>
            <person name="Bertioli D.J."/>
            <person name="Cannon S.B."/>
            <person name="Froenicke L."/>
            <person name="Huang G."/>
            <person name="Farmer A.D."/>
            <person name="Cannon E.K."/>
            <person name="Liu X."/>
            <person name="Gao D."/>
            <person name="Clevenger J."/>
            <person name="Dash S."/>
            <person name="Ren L."/>
            <person name="Moretzsohn M.C."/>
            <person name="Shirasawa K."/>
            <person name="Huang W."/>
            <person name="Vidigal B."/>
            <person name="Abernathy B."/>
            <person name="Chu Y."/>
            <person name="Niederhuth C.E."/>
            <person name="Umale P."/>
            <person name="Araujo A.C."/>
            <person name="Kozik A."/>
            <person name="Kim K.D."/>
            <person name="Burow M.D."/>
            <person name="Varshney R.K."/>
            <person name="Wang X."/>
            <person name="Zhang X."/>
            <person name="Barkley N."/>
            <person name="Guimaraes P.M."/>
            <person name="Isobe S."/>
            <person name="Guo B."/>
            <person name="Liao B."/>
            <person name="Stalker H.T."/>
            <person name="Schmitz R.J."/>
            <person name="Scheffler B.E."/>
            <person name="Leal-Bertioli S.C."/>
            <person name="Xun X."/>
            <person name="Jackson S.A."/>
            <person name="Michelmore R."/>
            <person name="Ozias-Akins P."/>
        </authorList>
    </citation>
    <scope>NUCLEOTIDE SEQUENCE [LARGE SCALE GENOMIC DNA]</scope>
    <source>
        <strain evidence="3">cv. V14167</strain>
    </source>
</reference>
<keyword evidence="2" id="KW-1133">Transmembrane helix</keyword>
<feature type="region of interest" description="Disordered" evidence="1">
    <location>
        <begin position="96"/>
        <end position="139"/>
    </location>
</feature>
<evidence type="ECO:0000313" key="4">
    <source>
        <dbReference type="RefSeq" id="XP_015933718.1"/>
    </source>
</evidence>
<organism evidence="3 4">
    <name type="scientific">Arachis duranensis</name>
    <name type="common">Wild peanut</name>
    <dbReference type="NCBI Taxonomy" id="130453"/>
    <lineage>
        <taxon>Eukaryota</taxon>
        <taxon>Viridiplantae</taxon>
        <taxon>Streptophyta</taxon>
        <taxon>Embryophyta</taxon>
        <taxon>Tracheophyta</taxon>
        <taxon>Spermatophyta</taxon>
        <taxon>Magnoliopsida</taxon>
        <taxon>eudicotyledons</taxon>
        <taxon>Gunneridae</taxon>
        <taxon>Pentapetalae</taxon>
        <taxon>rosids</taxon>
        <taxon>fabids</taxon>
        <taxon>Fabales</taxon>
        <taxon>Fabaceae</taxon>
        <taxon>Papilionoideae</taxon>
        <taxon>50 kb inversion clade</taxon>
        <taxon>dalbergioids sensu lato</taxon>
        <taxon>Dalbergieae</taxon>
        <taxon>Pterocarpus clade</taxon>
        <taxon>Arachis</taxon>
    </lineage>
</organism>
<reference evidence="4" key="2">
    <citation type="submission" date="2025-08" db="UniProtKB">
        <authorList>
            <consortium name="RefSeq"/>
        </authorList>
    </citation>
    <scope>IDENTIFICATION</scope>
    <source>
        <tissue evidence="4">Whole plant</tissue>
    </source>
</reference>
<dbReference type="KEGG" id="adu:107459923"/>
<dbReference type="GeneID" id="107459923"/>
<keyword evidence="2" id="KW-0812">Transmembrane</keyword>
<name>A0A6P4B4B8_ARADU</name>
<proteinExistence type="predicted"/>
<dbReference type="RefSeq" id="XP_015933718.1">
    <property type="nucleotide sequence ID" value="XM_016078232.3"/>
</dbReference>
<evidence type="ECO:0000256" key="1">
    <source>
        <dbReference type="SAM" id="MobiDB-lite"/>
    </source>
</evidence>
<keyword evidence="3" id="KW-1185">Reference proteome</keyword>
<evidence type="ECO:0000256" key="2">
    <source>
        <dbReference type="SAM" id="Phobius"/>
    </source>
</evidence>
<evidence type="ECO:0000313" key="3">
    <source>
        <dbReference type="Proteomes" id="UP000515211"/>
    </source>
</evidence>
<dbReference type="AlphaFoldDB" id="A0A6P4B4B8"/>
<sequence length="157" mass="17382">MEVSNRLEAAMTNITVDINVHVFDNFYFVVRIPISLVKNLLELFISVILAAVILYSLRPVIQYVRGLLGRSPTWWGSRSLTPPVFTRGIWWHGHNSTGQESTGQESTSQESTGQESTSQASTGQASTPPPSTACTPFRGPALKRKGVALFLRMRMDT</sequence>
<accession>A0A6P4B4B8</accession>
<protein>
    <submittedName>
        <fullName evidence="4">Uncharacterized protein LOC107459923</fullName>
    </submittedName>
</protein>
<dbReference type="Proteomes" id="UP000515211">
    <property type="component" value="Chromosome 7"/>
</dbReference>
<keyword evidence="2" id="KW-0472">Membrane</keyword>
<gene>
    <name evidence="4" type="primary">LOC107459923</name>
</gene>
<feature type="transmembrane region" description="Helical" evidence="2">
    <location>
        <begin position="43"/>
        <end position="61"/>
    </location>
</feature>
<feature type="compositionally biased region" description="Low complexity" evidence="1">
    <location>
        <begin position="96"/>
        <end position="136"/>
    </location>
</feature>